<dbReference type="Proteomes" id="UP000237749">
    <property type="component" value="Unassembled WGS sequence"/>
</dbReference>
<evidence type="ECO:0000313" key="9">
    <source>
        <dbReference type="EMBL" id="PPK76799.1"/>
    </source>
</evidence>
<dbReference type="AlphaFoldDB" id="A0A2S6HH42"/>
<comment type="caution">
    <text evidence="9">The sequence shown here is derived from an EMBL/GenBank/DDBJ whole genome shotgun (WGS) entry which is preliminary data.</text>
</comment>
<comment type="similarity">
    <text evidence="1 7">Belongs to the glycosyl hydrolase 5 (cellulase A) family.</text>
</comment>
<accession>A0A2S6HH42</accession>
<dbReference type="RefSeq" id="WP_104439413.1">
    <property type="nucleotide sequence ID" value="NZ_PTJA01000017.1"/>
</dbReference>
<evidence type="ECO:0000313" key="10">
    <source>
        <dbReference type="Proteomes" id="UP000237749"/>
    </source>
</evidence>
<dbReference type="InterPro" id="IPR050386">
    <property type="entry name" value="Glycosyl_hydrolase_5"/>
</dbReference>
<dbReference type="InterPro" id="IPR018087">
    <property type="entry name" value="Glyco_hydro_5_CS"/>
</dbReference>
<keyword evidence="5 7" id="KW-0326">Glycosidase</keyword>
<evidence type="ECO:0000256" key="2">
    <source>
        <dbReference type="ARBA" id="ARBA00022801"/>
    </source>
</evidence>
<evidence type="ECO:0000256" key="7">
    <source>
        <dbReference type="RuleBase" id="RU361153"/>
    </source>
</evidence>
<evidence type="ECO:0000256" key="6">
    <source>
        <dbReference type="ARBA" id="ARBA00023326"/>
    </source>
</evidence>
<dbReference type="GO" id="GO:0030245">
    <property type="term" value="P:cellulose catabolic process"/>
    <property type="evidence" value="ECO:0007669"/>
    <property type="project" value="UniProtKB-KW"/>
</dbReference>
<evidence type="ECO:0000256" key="3">
    <source>
        <dbReference type="ARBA" id="ARBA00023001"/>
    </source>
</evidence>
<sequence>MKLKRGLNLGGYLSQCTHNMQHYSTFIGKADIEQIAAWGFDHIRLPIDYEVLEDQEGNPKEEGYRLVHSICDCCRTNKLDVILDLHKAYGYDFNDAGNREKNDLFHNSYLQERFVDLWHRIATEFKNYDNVAFELLNEVVEKENALLWNDLIDKTVTAIRKIDTFVPIIYGGIQWNSASTLKLLKKPEDKNIIFTFHFYEPLLFTHQKAHWVKQMDPQKDVFYPESMEYYRTQSAALGEQGEAVLNSTAETIGKEFLEIMVKGAVLAAQKAGTQLYCGEFGVIDQAPVPDTLRWFRDVHDIFEKYQIGCSIWTYKEMDFGLTGKHYDDIREEIIQIWTQEQLCSCQTEA</sequence>
<dbReference type="InterPro" id="IPR001547">
    <property type="entry name" value="Glyco_hydro_5"/>
</dbReference>
<dbReference type="GO" id="GO:0008422">
    <property type="term" value="F:beta-glucosidase activity"/>
    <property type="evidence" value="ECO:0007669"/>
    <property type="project" value="TreeGrafter"/>
</dbReference>
<dbReference type="InterPro" id="IPR017853">
    <property type="entry name" value="GH"/>
</dbReference>
<keyword evidence="4" id="KW-0119">Carbohydrate metabolism</keyword>
<evidence type="ECO:0000256" key="1">
    <source>
        <dbReference type="ARBA" id="ARBA00005641"/>
    </source>
</evidence>
<evidence type="ECO:0000259" key="8">
    <source>
        <dbReference type="Pfam" id="PF00150"/>
    </source>
</evidence>
<dbReference type="SUPFAM" id="SSF51445">
    <property type="entry name" value="(Trans)glycosidases"/>
    <property type="match status" value="1"/>
</dbReference>
<dbReference type="GO" id="GO:0005576">
    <property type="term" value="C:extracellular region"/>
    <property type="evidence" value="ECO:0007669"/>
    <property type="project" value="TreeGrafter"/>
</dbReference>
<evidence type="ECO:0000256" key="5">
    <source>
        <dbReference type="ARBA" id="ARBA00023295"/>
    </source>
</evidence>
<dbReference type="OrthoDB" id="9800955at2"/>
<dbReference type="Gene3D" id="3.20.20.80">
    <property type="entry name" value="Glycosidases"/>
    <property type="match status" value="1"/>
</dbReference>
<feature type="domain" description="Glycoside hydrolase family 5" evidence="8">
    <location>
        <begin position="22"/>
        <end position="315"/>
    </location>
</feature>
<dbReference type="PANTHER" id="PTHR31297:SF41">
    <property type="entry name" value="ENDOGLUCANASE, PUTATIVE (AFU_ORTHOLOGUE AFUA_5G01830)-RELATED"/>
    <property type="match status" value="1"/>
</dbReference>
<keyword evidence="6" id="KW-0624">Polysaccharide degradation</keyword>
<organism evidence="9 10">
    <name type="scientific">Lacrimispora xylanisolvens</name>
    <dbReference type="NCBI Taxonomy" id="384636"/>
    <lineage>
        <taxon>Bacteria</taxon>
        <taxon>Bacillati</taxon>
        <taxon>Bacillota</taxon>
        <taxon>Clostridia</taxon>
        <taxon>Lachnospirales</taxon>
        <taxon>Lachnospiraceae</taxon>
        <taxon>Lacrimispora</taxon>
    </lineage>
</organism>
<keyword evidence="3" id="KW-0136">Cellulose degradation</keyword>
<evidence type="ECO:0000256" key="4">
    <source>
        <dbReference type="ARBA" id="ARBA00023277"/>
    </source>
</evidence>
<dbReference type="EMBL" id="PTJA01000017">
    <property type="protein sequence ID" value="PPK76799.1"/>
    <property type="molecule type" value="Genomic_DNA"/>
</dbReference>
<proteinExistence type="inferred from homology"/>
<protein>
    <submittedName>
        <fullName evidence="9">Aryl-phospho-beta-D-glucosidase BglC (GH1 family)</fullName>
    </submittedName>
</protein>
<reference evidence="9 10" key="1">
    <citation type="submission" date="2018-02" db="EMBL/GenBank/DDBJ databases">
        <title>Genomic Encyclopedia of Archaeal and Bacterial Type Strains, Phase II (KMG-II): from individual species to whole genera.</title>
        <authorList>
            <person name="Goeker M."/>
        </authorList>
    </citation>
    <scope>NUCLEOTIDE SEQUENCE [LARGE SCALE GENOMIC DNA]</scope>
    <source>
        <strain evidence="9 10">DSM 3808</strain>
    </source>
</reference>
<keyword evidence="10" id="KW-1185">Reference proteome</keyword>
<keyword evidence="2 7" id="KW-0378">Hydrolase</keyword>
<gene>
    <name evidence="9" type="ORF">BXY41_11728</name>
</gene>
<dbReference type="PROSITE" id="PS00659">
    <property type="entry name" value="GLYCOSYL_HYDROL_F5"/>
    <property type="match status" value="1"/>
</dbReference>
<dbReference type="GO" id="GO:0009986">
    <property type="term" value="C:cell surface"/>
    <property type="evidence" value="ECO:0007669"/>
    <property type="project" value="TreeGrafter"/>
</dbReference>
<dbReference type="Pfam" id="PF00150">
    <property type="entry name" value="Cellulase"/>
    <property type="match status" value="1"/>
</dbReference>
<dbReference type="PANTHER" id="PTHR31297">
    <property type="entry name" value="GLUCAN ENDO-1,6-BETA-GLUCOSIDASE B"/>
    <property type="match status" value="1"/>
</dbReference>
<name>A0A2S6HH42_9FIRM</name>